<keyword evidence="5" id="KW-0735">Signal-anchor</keyword>
<dbReference type="EMBL" id="JBEVYD010000012">
    <property type="protein sequence ID" value="KAL3229139.1"/>
    <property type="molecule type" value="Genomic_DNA"/>
</dbReference>
<keyword evidence="8" id="KW-1185">Reference proteome</keyword>
<keyword evidence="4" id="KW-0808">Transferase</keyword>
<evidence type="ECO:0000256" key="4">
    <source>
        <dbReference type="ARBA" id="ARBA00022679"/>
    </source>
</evidence>
<keyword evidence="3" id="KW-0328">Glycosyltransferase</keyword>
<feature type="transmembrane region" description="Helical" evidence="6">
    <location>
        <begin position="20"/>
        <end position="43"/>
    </location>
</feature>
<evidence type="ECO:0000256" key="5">
    <source>
        <dbReference type="ARBA" id="ARBA00022968"/>
    </source>
</evidence>
<evidence type="ECO:0000256" key="3">
    <source>
        <dbReference type="ARBA" id="ARBA00022676"/>
    </source>
</evidence>
<dbReference type="InterPro" id="IPR002685">
    <property type="entry name" value="Glyco_trans_15"/>
</dbReference>
<dbReference type="PIRSF" id="PIRSF018153">
    <property type="entry name" value="Glyco_trans_15"/>
    <property type="match status" value="1"/>
</dbReference>
<dbReference type="Gene3D" id="3.90.550.10">
    <property type="entry name" value="Spore Coat Polysaccharide Biosynthesis Protein SpsA, Chain A"/>
    <property type="match status" value="1"/>
</dbReference>
<organism evidence="7 8">
    <name type="scientific">Nakaseomyces bracarensis</name>
    <dbReference type="NCBI Taxonomy" id="273131"/>
    <lineage>
        <taxon>Eukaryota</taxon>
        <taxon>Fungi</taxon>
        <taxon>Dikarya</taxon>
        <taxon>Ascomycota</taxon>
        <taxon>Saccharomycotina</taxon>
        <taxon>Saccharomycetes</taxon>
        <taxon>Saccharomycetales</taxon>
        <taxon>Saccharomycetaceae</taxon>
        <taxon>Nakaseomyces</taxon>
    </lineage>
</organism>
<evidence type="ECO:0000256" key="6">
    <source>
        <dbReference type="SAM" id="Phobius"/>
    </source>
</evidence>
<dbReference type="SUPFAM" id="SSF53448">
    <property type="entry name" value="Nucleotide-diphospho-sugar transferases"/>
    <property type="match status" value="1"/>
</dbReference>
<sequence length="530" mass="63213">MRIRIKRRIVDVYDSLLDILTSTVSLYLYVTIIIGGTFIYLTLPKPSNVKFYSQQDLGTDRDAPFFYGCVNTQNYLQHPDYEKMNATFVMLTRNEELKDVLASLKSIEEHFNQWFNYPYVLLNDKPFTEEFKSAVSSATNAKVEFGTLDEALWEFPEDVRNTDMLKNAIEDQGDRGILYGNMESYHKMCRFYSGIFYKHPLMQKYKWYWRLEPDVQFFCDLTYDPFLEMHRNNKKYAFTIVIPEIYWTVPNLFRYTKAFIRKNNIKVGSLWKLFSTNYDILKTDEKDRSKFSKYENMVRDDLHQWVKFEDDVDPKLSEKVTIDHFLESGDEEDDLGLMFLVNRARAKPPVIEDEFEGEEYNLCHFWSNFEIARLDVFDNEVYNNYFQFLEDTGGFWKERWGDAPVHTIGLGLTLDVDDVHYFRDIGYMHSILRHCPKNSPDMDEFPYVEADKRYKRRFWTKYDTPIEGGSGCRCRCPNRPVEVEDTITFCFEKWMDLTHAEKGREELQKLFNLEEQESQVKQDFLEHLNA</sequence>
<dbReference type="PANTHER" id="PTHR31121">
    <property type="entry name" value="ALPHA-1,2 MANNOSYLTRANSFERASE KTR1"/>
    <property type="match status" value="1"/>
</dbReference>
<comment type="similarity">
    <text evidence="2">Belongs to the glycosyltransferase 15 family.</text>
</comment>
<dbReference type="Pfam" id="PF01793">
    <property type="entry name" value="Glyco_transf_15"/>
    <property type="match status" value="2"/>
</dbReference>
<evidence type="ECO:0000313" key="7">
    <source>
        <dbReference type="EMBL" id="KAL3229139.1"/>
    </source>
</evidence>
<gene>
    <name evidence="7" type="ORF">RNJ44_02226</name>
</gene>
<name>A0ABR4NN02_9SACH</name>
<dbReference type="Proteomes" id="UP001623330">
    <property type="component" value="Unassembled WGS sequence"/>
</dbReference>
<dbReference type="PANTHER" id="PTHR31121:SF2">
    <property type="entry name" value="MANNOSYLTRANSFERASE KTR5-RELATED"/>
    <property type="match status" value="1"/>
</dbReference>
<evidence type="ECO:0000256" key="2">
    <source>
        <dbReference type="ARBA" id="ARBA00007677"/>
    </source>
</evidence>
<keyword evidence="6" id="KW-1133">Transmembrane helix</keyword>
<comment type="caution">
    <text evidence="7">The sequence shown here is derived from an EMBL/GenBank/DDBJ whole genome shotgun (WGS) entry which is preliminary data.</text>
</comment>
<dbReference type="InterPro" id="IPR029044">
    <property type="entry name" value="Nucleotide-diphossugar_trans"/>
</dbReference>
<protein>
    <recommendedName>
        <fullName evidence="9">Mannosyltransferase</fullName>
    </recommendedName>
</protein>
<accession>A0ABR4NN02</accession>
<evidence type="ECO:0008006" key="9">
    <source>
        <dbReference type="Google" id="ProtNLM"/>
    </source>
</evidence>
<keyword evidence="6" id="KW-0812">Transmembrane</keyword>
<reference evidence="7 8" key="1">
    <citation type="submission" date="2024-05" db="EMBL/GenBank/DDBJ databases">
        <title>Long read based assembly of the Candida bracarensis genome reveals expanded adhesin content.</title>
        <authorList>
            <person name="Marcet-Houben M."/>
            <person name="Ksiezopolska E."/>
            <person name="Gabaldon T."/>
        </authorList>
    </citation>
    <scope>NUCLEOTIDE SEQUENCE [LARGE SCALE GENOMIC DNA]</scope>
    <source>
        <strain evidence="7 8">CBM6</strain>
    </source>
</reference>
<evidence type="ECO:0000256" key="1">
    <source>
        <dbReference type="ARBA" id="ARBA00004606"/>
    </source>
</evidence>
<keyword evidence="6" id="KW-0472">Membrane</keyword>
<evidence type="ECO:0000313" key="8">
    <source>
        <dbReference type="Proteomes" id="UP001623330"/>
    </source>
</evidence>
<proteinExistence type="inferred from homology"/>
<comment type="subcellular location">
    <subcellularLocation>
        <location evidence="1">Membrane</location>
        <topology evidence="1">Single-pass type II membrane protein</topology>
    </subcellularLocation>
</comment>